<evidence type="ECO:0000256" key="1">
    <source>
        <dbReference type="ARBA" id="ARBA00004141"/>
    </source>
</evidence>
<keyword evidence="2 6" id="KW-0812">Transmembrane</keyword>
<evidence type="ECO:0000313" key="8">
    <source>
        <dbReference type="EMBL" id="QZO01373.1"/>
    </source>
</evidence>
<proteinExistence type="predicted"/>
<keyword evidence="3 6" id="KW-1133">Transmembrane helix</keyword>
<organism evidence="8 9">
    <name type="scientific">Chenggangzhangella methanolivorans</name>
    <dbReference type="NCBI Taxonomy" id="1437009"/>
    <lineage>
        <taxon>Bacteria</taxon>
        <taxon>Pseudomonadati</taxon>
        <taxon>Pseudomonadota</taxon>
        <taxon>Alphaproteobacteria</taxon>
        <taxon>Hyphomicrobiales</taxon>
        <taxon>Methylopilaceae</taxon>
        <taxon>Chenggangzhangella</taxon>
    </lineage>
</organism>
<dbReference type="Proteomes" id="UP000825701">
    <property type="component" value="Chromosome"/>
</dbReference>
<dbReference type="KEGG" id="cmet:K6K41_07890"/>
<evidence type="ECO:0000256" key="6">
    <source>
        <dbReference type="SAM" id="Phobius"/>
    </source>
</evidence>
<gene>
    <name evidence="8" type="ORF">K6K41_07890</name>
</gene>
<dbReference type="InterPro" id="IPR007829">
    <property type="entry name" value="TM2"/>
</dbReference>
<feature type="compositionally biased region" description="Low complexity" evidence="5">
    <location>
        <begin position="17"/>
        <end position="26"/>
    </location>
</feature>
<feature type="transmembrane region" description="Helical" evidence="6">
    <location>
        <begin position="60"/>
        <end position="78"/>
    </location>
</feature>
<protein>
    <submittedName>
        <fullName evidence="8">TM2 domain-containing protein</fullName>
    </submittedName>
</protein>
<evidence type="ECO:0000259" key="7">
    <source>
        <dbReference type="Pfam" id="PF05154"/>
    </source>
</evidence>
<feature type="transmembrane region" description="Helical" evidence="6">
    <location>
        <begin position="84"/>
        <end position="104"/>
    </location>
</feature>
<evidence type="ECO:0000256" key="3">
    <source>
        <dbReference type="ARBA" id="ARBA00022989"/>
    </source>
</evidence>
<sequence length="112" mass="12296">MARVPRVTSHDALSEEAAPTARQTPPARKTMWVAYALQIMGGGGFLGLHRFYLGYKQSGYAQLALGVTTLFLPLIIGGNDFQYLLIPLALIWYLVDLFLIPGMVRRANGAES</sequence>
<evidence type="ECO:0000256" key="4">
    <source>
        <dbReference type="ARBA" id="ARBA00023136"/>
    </source>
</evidence>
<reference evidence="8" key="1">
    <citation type="submission" date="2021-08" db="EMBL/GenBank/DDBJ databases">
        <authorList>
            <person name="Zhang H."/>
            <person name="Xu M."/>
            <person name="Yu Z."/>
            <person name="Yang L."/>
            <person name="Cai Y."/>
        </authorList>
    </citation>
    <scope>NUCLEOTIDE SEQUENCE</scope>
    <source>
        <strain evidence="8">CHL1</strain>
    </source>
</reference>
<feature type="region of interest" description="Disordered" evidence="5">
    <location>
        <begin position="1"/>
        <end position="26"/>
    </location>
</feature>
<dbReference type="GO" id="GO:0016020">
    <property type="term" value="C:membrane"/>
    <property type="evidence" value="ECO:0007669"/>
    <property type="project" value="UniProtKB-SubCell"/>
</dbReference>
<dbReference type="Pfam" id="PF05154">
    <property type="entry name" value="TM2"/>
    <property type="match status" value="1"/>
</dbReference>
<dbReference type="EMBL" id="CP081869">
    <property type="protein sequence ID" value="QZO01373.1"/>
    <property type="molecule type" value="Genomic_DNA"/>
</dbReference>
<dbReference type="AlphaFoldDB" id="A0A9E6RAU3"/>
<evidence type="ECO:0000256" key="2">
    <source>
        <dbReference type="ARBA" id="ARBA00022692"/>
    </source>
</evidence>
<accession>A0A9E6RAU3</accession>
<feature type="transmembrane region" description="Helical" evidence="6">
    <location>
        <begin position="32"/>
        <end position="53"/>
    </location>
</feature>
<comment type="subcellular location">
    <subcellularLocation>
        <location evidence="1">Membrane</location>
        <topology evidence="1">Multi-pass membrane protein</topology>
    </subcellularLocation>
</comment>
<name>A0A9E6RAU3_9HYPH</name>
<evidence type="ECO:0000256" key="5">
    <source>
        <dbReference type="SAM" id="MobiDB-lite"/>
    </source>
</evidence>
<keyword evidence="9" id="KW-1185">Reference proteome</keyword>
<evidence type="ECO:0000313" key="9">
    <source>
        <dbReference type="Proteomes" id="UP000825701"/>
    </source>
</evidence>
<feature type="domain" description="TM2" evidence="7">
    <location>
        <begin position="28"/>
        <end position="72"/>
    </location>
</feature>
<keyword evidence="4 6" id="KW-0472">Membrane</keyword>